<dbReference type="Gene3D" id="1.20.58.400">
    <property type="entry name" value="t-snare proteins"/>
    <property type="match status" value="1"/>
</dbReference>
<reference evidence="12 13" key="2">
    <citation type="journal article" date="2018" name="Plant J.">
        <title>The Physcomitrella patens chromosome-scale assembly reveals moss genome structure and evolution.</title>
        <authorList>
            <person name="Lang D."/>
            <person name="Ullrich K.K."/>
            <person name="Murat F."/>
            <person name="Fuchs J."/>
            <person name="Jenkins J."/>
            <person name="Haas F.B."/>
            <person name="Piednoel M."/>
            <person name="Gundlach H."/>
            <person name="Van Bel M."/>
            <person name="Meyberg R."/>
            <person name="Vives C."/>
            <person name="Morata J."/>
            <person name="Symeonidi A."/>
            <person name="Hiss M."/>
            <person name="Muchero W."/>
            <person name="Kamisugi Y."/>
            <person name="Saleh O."/>
            <person name="Blanc G."/>
            <person name="Decker E.L."/>
            <person name="van Gessel N."/>
            <person name="Grimwood J."/>
            <person name="Hayes R.D."/>
            <person name="Graham S.W."/>
            <person name="Gunter L.E."/>
            <person name="McDaniel S.F."/>
            <person name="Hoernstein S.N.W."/>
            <person name="Larsson A."/>
            <person name="Li F.W."/>
            <person name="Perroud P.F."/>
            <person name="Phillips J."/>
            <person name="Ranjan P."/>
            <person name="Rokshar D.S."/>
            <person name="Rothfels C.J."/>
            <person name="Schneider L."/>
            <person name="Shu S."/>
            <person name="Stevenson D.W."/>
            <person name="Thummler F."/>
            <person name="Tillich M."/>
            <person name="Villarreal Aguilar J.C."/>
            <person name="Widiez T."/>
            <person name="Wong G.K."/>
            <person name="Wymore A."/>
            <person name="Zhang Y."/>
            <person name="Zimmer A.D."/>
            <person name="Quatrano R.S."/>
            <person name="Mayer K.F.X."/>
            <person name="Goodstein D."/>
            <person name="Casacuberta J.M."/>
            <person name="Vandepoele K."/>
            <person name="Reski R."/>
            <person name="Cuming A.C."/>
            <person name="Tuskan G.A."/>
            <person name="Maumus F."/>
            <person name="Salse J."/>
            <person name="Schmutz J."/>
            <person name="Rensing S.A."/>
        </authorList>
    </citation>
    <scope>NUCLEOTIDE SEQUENCE [LARGE SCALE GENOMIC DNA]</scope>
    <source>
        <strain evidence="12 13">cv. Gransden 2004</strain>
    </source>
</reference>
<feature type="region of interest" description="Disordered" evidence="10">
    <location>
        <begin position="1"/>
        <end position="20"/>
    </location>
</feature>
<dbReference type="Pfam" id="PF05008">
    <property type="entry name" value="V-SNARE"/>
    <property type="match status" value="1"/>
</dbReference>
<dbReference type="GO" id="GO:0016192">
    <property type="term" value="P:vesicle-mediated transport"/>
    <property type="evidence" value="ECO:0007669"/>
    <property type="project" value="InterPro"/>
</dbReference>
<feature type="coiled-coil region" evidence="9">
    <location>
        <begin position="41"/>
        <end position="68"/>
    </location>
</feature>
<dbReference type="GO" id="GO:0006886">
    <property type="term" value="P:intracellular protein transport"/>
    <property type="evidence" value="ECO:0007669"/>
    <property type="project" value="InterPro"/>
</dbReference>
<keyword evidence="8" id="KW-0472">Membrane</keyword>
<comment type="subcellular location">
    <subcellularLocation>
        <location evidence="1">Membrane</location>
        <topology evidence="1">Single-pass type IV membrane protein</topology>
    </subcellularLocation>
</comment>
<proteinExistence type="inferred from homology"/>
<evidence type="ECO:0000256" key="9">
    <source>
        <dbReference type="SAM" id="Coils"/>
    </source>
</evidence>
<keyword evidence="5" id="KW-0653">Protein transport</keyword>
<evidence type="ECO:0000256" key="4">
    <source>
        <dbReference type="ARBA" id="ARBA00022692"/>
    </source>
</evidence>
<dbReference type="InterPro" id="IPR038407">
    <property type="entry name" value="v-SNARE_N_sf"/>
</dbReference>
<keyword evidence="13" id="KW-1185">Reference proteome</keyword>
<keyword evidence="7 9" id="KW-0175">Coiled coil</keyword>
<evidence type="ECO:0000256" key="7">
    <source>
        <dbReference type="ARBA" id="ARBA00023054"/>
    </source>
</evidence>
<dbReference type="EMBL" id="ABEU02000002">
    <property type="status" value="NOT_ANNOTATED_CDS"/>
    <property type="molecule type" value="Genomic_DNA"/>
</dbReference>
<sequence>MATRGSIASSPQISTKSAIQSVPMKIKRMDLEARTLPPAQKATLLAKLREYKSDLNVLKREAKKILASNDPFSARDELLNPGLVGRHLGPGLDQRDRLMMATDRMNQTGERIKESRRQLNETEEVGVNILQDLQLQHQTLLHTQHTVGSCKPSVTNVCKFCF</sequence>
<dbReference type="InterPro" id="IPR007705">
    <property type="entry name" value="Vesicle_trsprt_v-SNARE_N"/>
</dbReference>
<reference evidence="12 13" key="1">
    <citation type="journal article" date="2008" name="Science">
        <title>The Physcomitrella genome reveals evolutionary insights into the conquest of land by plants.</title>
        <authorList>
            <person name="Rensing S."/>
            <person name="Lang D."/>
            <person name="Zimmer A."/>
            <person name="Terry A."/>
            <person name="Salamov A."/>
            <person name="Shapiro H."/>
            <person name="Nishiyama T."/>
            <person name="Perroud P.-F."/>
            <person name="Lindquist E."/>
            <person name="Kamisugi Y."/>
            <person name="Tanahashi T."/>
            <person name="Sakakibara K."/>
            <person name="Fujita T."/>
            <person name="Oishi K."/>
            <person name="Shin-I T."/>
            <person name="Kuroki Y."/>
            <person name="Toyoda A."/>
            <person name="Suzuki Y."/>
            <person name="Hashimoto A."/>
            <person name="Yamaguchi K."/>
            <person name="Sugano A."/>
            <person name="Kohara Y."/>
            <person name="Fujiyama A."/>
            <person name="Anterola A."/>
            <person name="Aoki S."/>
            <person name="Ashton N."/>
            <person name="Barbazuk W.B."/>
            <person name="Barker E."/>
            <person name="Bennetzen J."/>
            <person name="Bezanilla M."/>
            <person name="Blankenship R."/>
            <person name="Cho S.H."/>
            <person name="Dutcher S."/>
            <person name="Estelle M."/>
            <person name="Fawcett J.A."/>
            <person name="Gundlach H."/>
            <person name="Hanada K."/>
            <person name="Heyl A."/>
            <person name="Hicks K.A."/>
            <person name="Hugh J."/>
            <person name="Lohr M."/>
            <person name="Mayer K."/>
            <person name="Melkozernov A."/>
            <person name="Murata T."/>
            <person name="Nelson D."/>
            <person name="Pils B."/>
            <person name="Prigge M."/>
            <person name="Reiss B."/>
            <person name="Renner T."/>
            <person name="Rombauts S."/>
            <person name="Rushton P."/>
            <person name="Sanderfoot A."/>
            <person name="Schween G."/>
            <person name="Shiu S.-H."/>
            <person name="Stueber K."/>
            <person name="Theodoulou F.L."/>
            <person name="Tu H."/>
            <person name="Van de Peer Y."/>
            <person name="Verrier P.J."/>
            <person name="Waters E."/>
            <person name="Wood A."/>
            <person name="Yang L."/>
            <person name="Cove D."/>
            <person name="Cuming A."/>
            <person name="Hasebe M."/>
            <person name="Lucas S."/>
            <person name="Mishler D.B."/>
            <person name="Reski R."/>
            <person name="Grigoriev I."/>
            <person name="Quatrano R.S."/>
            <person name="Boore J.L."/>
        </authorList>
    </citation>
    <scope>NUCLEOTIDE SEQUENCE [LARGE SCALE GENOMIC DNA]</scope>
    <source>
        <strain evidence="12 13">cv. Gransden 2004</strain>
    </source>
</reference>
<keyword evidence="4" id="KW-0812">Transmembrane</keyword>
<name>A0A7I4D6K0_PHYPA</name>
<evidence type="ECO:0000256" key="8">
    <source>
        <dbReference type="ARBA" id="ARBA00023136"/>
    </source>
</evidence>
<dbReference type="InterPro" id="IPR010989">
    <property type="entry name" value="SNARE"/>
</dbReference>
<gene>
    <name evidence="12" type="primary">LOC112274302</name>
</gene>
<evidence type="ECO:0000256" key="6">
    <source>
        <dbReference type="ARBA" id="ARBA00022989"/>
    </source>
</evidence>
<evidence type="ECO:0000256" key="10">
    <source>
        <dbReference type="SAM" id="MobiDB-lite"/>
    </source>
</evidence>
<evidence type="ECO:0000256" key="5">
    <source>
        <dbReference type="ARBA" id="ARBA00022927"/>
    </source>
</evidence>
<dbReference type="AlphaFoldDB" id="A0A7I4D6K0"/>
<dbReference type="Pfam" id="PF12352">
    <property type="entry name" value="V-SNARE_C"/>
    <property type="match status" value="1"/>
</dbReference>
<feature type="domain" description="Vesicle transport v-SNARE N-terminal" evidence="11">
    <location>
        <begin position="19"/>
        <end position="64"/>
    </location>
</feature>
<keyword evidence="3" id="KW-0813">Transport</keyword>
<dbReference type="CDD" id="cd15862">
    <property type="entry name" value="SNARE_Vti1"/>
    <property type="match status" value="1"/>
</dbReference>
<evidence type="ECO:0000256" key="1">
    <source>
        <dbReference type="ARBA" id="ARBA00004211"/>
    </source>
</evidence>
<dbReference type="Proteomes" id="UP000006727">
    <property type="component" value="Chromosome 2"/>
</dbReference>
<evidence type="ECO:0000313" key="12">
    <source>
        <dbReference type="EnsemblPlants" id="Pp3c2_9440V3.3"/>
    </source>
</evidence>
<comment type="similarity">
    <text evidence="2">Belongs to the VTI1 family.</text>
</comment>
<dbReference type="GO" id="GO:0031090">
    <property type="term" value="C:organelle membrane"/>
    <property type="evidence" value="ECO:0007669"/>
    <property type="project" value="UniProtKB-ARBA"/>
</dbReference>
<evidence type="ECO:0000256" key="2">
    <source>
        <dbReference type="ARBA" id="ARBA00006108"/>
    </source>
</evidence>
<protein>
    <recommendedName>
        <fullName evidence="11">Vesicle transport v-SNARE N-terminal domain-containing protein</fullName>
    </recommendedName>
</protein>
<dbReference type="Gene3D" id="1.20.5.110">
    <property type="match status" value="1"/>
</dbReference>
<evidence type="ECO:0000313" key="13">
    <source>
        <dbReference type="Proteomes" id="UP000006727"/>
    </source>
</evidence>
<dbReference type="PANTHER" id="PTHR21230">
    <property type="entry name" value="VESICLE TRANSPORT V-SNARE PROTEIN VTI1-RELATED"/>
    <property type="match status" value="1"/>
</dbReference>
<organism evidence="12 13">
    <name type="scientific">Physcomitrium patens</name>
    <name type="common">Spreading-leaved earth moss</name>
    <name type="synonym">Physcomitrella patens</name>
    <dbReference type="NCBI Taxonomy" id="3218"/>
    <lineage>
        <taxon>Eukaryota</taxon>
        <taxon>Viridiplantae</taxon>
        <taxon>Streptophyta</taxon>
        <taxon>Embryophyta</taxon>
        <taxon>Bryophyta</taxon>
        <taxon>Bryophytina</taxon>
        <taxon>Bryopsida</taxon>
        <taxon>Funariidae</taxon>
        <taxon>Funariales</taxon>
        <taxon>Funariaceae</taxon>
        <taxon>Physcomitrium</taxon>
    </lineage>
</organism>
<dbReference type="PANTHER" id="PTHR21230:SF26">
    <property type="entry name" value="VESICLE TRANSPORT THROUGH INTERACTION WITH T-SNARES HOMOLOG 1A"/>
    <property type="match status" value="1"/>
</dbReference>
<dbReference type="GO" id="GO:0005737">
    <property type="term" value="C:cytoplasm"/>
    <property type="evidence" value="ECO:0007669"/>
    <property type="project" value="UniProtKB-ARBA"/>
</dbReference>
<evidence type="ECO:0000256" key="3">
    <source>
        <dbReference type="ARBA" id="ARBA00022448"/>
    </source>
</evidence>
<dbReference type="Gramene" id="Pp3c2_9440V3.3">
    <property type="protein sequence ID" value="Pp3c2_9440V3.3"/>
    <property type="gene ID" value="Pp3c2_9440"/>
</dbReference>
<accession>A0A7I4D6K0</accession>
<dbReference type="SUPFAM" id="SSF58038">
    <property type="entry name" value="SNARE fusion complex"/>
    <property type="match status" value="1"/>
</dbReference>
<evidence type="ECO:0000259" key="11">
    <source>
        <dbReference type="Pfam" id="PF05008"/>
    </source>
</evidence>
<dbReference type="EnsemblPlants" id="Pp3c2_9440V3.3">
    <property type="protein sequence ID" value="Pp3c2_9440V3.3"/>
    <property type="gene ID" value="Pp3c2_9440"/>
</dbReference>
<keyword evidence="6" id="KW-1133">Transmembrane helix</keyword>
<dbReference type="SUPFAM" id="SSF47661">
    <property type="entry name" value="t-snare proteins"/>
    <property type="match status" value="1"/>
</dbReference>
<reference evidence="12" key="3">
    <citation type="submission" date="2020-12" db="UniProtKB">
        <authorList>
            <consortium name="EnsemblPlants"/>
        </authorList>
    </citation>
    <scope>IDENTIFICATION</scope>
</reference>
<dbReference type="FunFam" id="1.20.5.110:FF:000002">
    <property type="entry name" value="Vesicle transport through interaction with t-SNAREsB"/>
    <property type="match status" value="1"/>
</dbReference>